<name>A0A8J8T320_HALGN</name>
<protein>
    <submittedName>
        <fullName evidence="1">Uncharacterized protein</fullName>
    </submittedName>
</protein>
<comment type="caution">
    <text evidence="1">The sequence shown here is derived from an EMBL/GenBank/DDBJ whole genome shotgun (WGS) entry which is preliminary data.</text>
</comment>
<keyword evidence="2" id="KW-1185">Reference proteome</keyword>
<gene>
    <name evidence="1" type="ORF">FGO68_gene13040</name>
</gene>
<evidence type="ECO:0000313" key="1">
    <source>
        <dbReference type="EMBL" id="TNV79716.1"/>
    </source>
</evidence>
<dbReference type="Proteomes" id="UP000785679">
    <property type="component" value="Unassembled WGS sequence"/>
</dbReference>
<accession>A0A8J8T320</accession>
<reference evidence="1" key="1">
    <citation type="submission" date="2019-06" db="EMBL/GenBank/DDBJ databases">
        <authorList>
            <person name="Zheng W."/>
        </authorList>
    </citation>
    <scope>NUCLEOTIDE SEQUENCE</scope>
    <source>
        <strain evidence="1">QDHG01</strain>
    </source>
</reference>
<evidence type="ECO:0000313" key="2">
    <source>
        <dbReference type="Proteomes" id="UP000785679"/>
    </source>
</evidence>
<organism evidence="1 2">
    <name type="scientific">Halteria grandinella</name>
    <dbReference type="NCBI Taxonomy" id="5974"/>
    <lineage>
        <taxon>Eukaryota</taxon>
        <taxon>Sar</taxon>
        <taxon>Alveolata</taxon>
        <taxon>Ciliophora</taxon>
        <taxon>Intramacronucleata</taxon>
        <taxon>Spirotrichea</taxon>
        <taxon>Stichotrichia</taxon>
        <taxon>Sporadotrichida</taxon>
        <taxon>Halteriidae</taxon>
        <taxon>Halteria</taxon>
    </lineage>
</organism>
<dbReference type="EMBL" id="RRYP01008526">
    <property type="protein sequence ID" value="TNV79716.1"/>
    <property type="molecule type" value="Genomic_DNA"/>
</dbReference>
<sequence>MKRRRTFRTHCSKPTNSVTLVQFVIGSIYRSFFITQQFTASQIFFNLKSLQLVKQYNISAYFNDFKIFNQVARD</sequence>
<dbReference type="AlphaFoldDB" id="A0A8J8T320"/>
<proteinExistence type="predicted"/>